<dbReference type="Proteomes" id="UP000317835">
    <property type="component" value="Plasmid pElP_5"/>
</dbReference>
<accession>A0A518HFT8</accession>
<sequence length="106" mass="11826">MGAERKGTPLLHSHLSDEKVDSLLEHLAEGCGVRQTGRLVKGHRDTVMRYGCLAGQHAHDAHDELVDFSLSTREAQFDEKWSLVAKKQAHCDPADEQKGGWWDHVG</sequence>
<reference evidence="1 2" key="1">
    <citation type="submission" date="2019-02" db="EMBL/GenBank/DDBJ databases">
        <title>Deep-cultivation of Planctomycetes and their phenomic and genomic characterization uncovers novel biology.</title>
        <authorList>
            <person name="Wiegand S."/>
            <person name="Jogler M."/>
            <person name="Boedeker C."/>
            <person name="Pinto D."/>
            <person name="Vollmers J."/>
            <person name="Rivas-Marin E."/>
            <person name="Kohn T."/>
            <person name="Peeters S.H."/>
            <person name="Heuer A."/>
            <person name="Rast P."/>
            <person name="Oberbeckmann S."/>
            <person name="Bunk B."/>
            <person name="Jeske O."/>
            <person name="Meyerdierks A."/>
            <person name="Storesund J.E."/>
            <person name="Kallscheuer N."/>
            <person name="Luecker S."/>
            <person name="Lage O.M."/>
            <person name="Pohl T."/>
            <person name="Merkel B.J."/>
            <person name="Hornburger P."/>
            <person name="Mueller R.-W."/>
            <person name="Bruemmer F."/>
            <person name="Labrenz M."/>
            <person name="Spormann A.M."/>
            <person name="Op den Camp H."/>
            <person name="Overmann J."/>
            <person name="Amann R."/>
            <person name="Jetten M.S.M."/>
            <person name="Mascher T."/>
            <person name="Medema M.H."/>
            <person name="Devos D.P."/>
            <person name="Kaster A.-K."/>
            <person name="Ovreas L."/>
            <person name="Rohde M."/>
            <person name="Galperin M.Y."/>
            <person name="Jogler C."/>
        </authorList>
    </citation>
    <scope>NUCLEOTIDE SEQUENCE [LARGE SCALE GENOMIC DNA]</scope>
    <source>
        <strain evidence="1 2">ElP</strain>
        <plasmid evidence="2">pelp_5</plasmid>
    </source>
</reference>
<name>A0A518HFT8_9BACT</name>
<dbReference type="EMBL" id="CP036431">
    <property type="protein sequence ID" value="QDV39714.1"/>
    <property type="molecule type" value="Genomic_DNA"/>
</dbReference>
<proteinExistence type="predicted"/>
<geneLocation type="plasmid" evidence="2">
    <name>pelp_5</name>
</geneLocation>
<dbReference type="AlphaFoldDB" id="A0A518HFT8"/>
<keyword evidence="2" id="KW-1185">Reference proteome</keyword>
<organism evidence="1 2">
    <name type="scientific">Tautonia plasticadhaerens</name>
    <dbReference type="NCBI Taxonomy" id="2527974"/>
    <lineage>
        <taxon>Bacteria</taxon>
        <taxon>Pseudomonadati</taxon>
        <taxon>Planctomycetota</taxon>
        <taxon>Planctomycetia</taxon>
        <taxon>Isosphaerales</taxon>
        <taxon>Isosphaeraceae</taxon>
        <taxon>Tautonia</taxon>
    </lineage>
</organism>
<dbReference type="KEGG" id="tpla:ElP_76870"/>
<protein>
    <submittedName>
        <fullName evidence="1">Uncharacterized protein</fullName>
    </submittedName>
</protein>
<keyword evidence="1" id="KW-0614">Plasmid</keyword>
<evidence type="ECO:0000313" key="2">
    <source>
        <dbReference type="Proteomes" id="UP000317835"/>
    </source>
</evidence>
<evidence type="ECO:0000313" key="1">
    <source>
        <dbReference type="EMBL" id="QDV39714.1"/>
    </source>
</evidence>
<gene>
    <name evidence="1" type="ORF">ElP_76870</name>
</gene>